<dbReference type="RefSeq" id="WP_045152945.1">
    <property type="nucleotide sequence ID" value="NZ_JZSW01000008.1"/>
</dbReference>
<organism evidence="1 2">
    <name type="scientific">Photobacterium angustum</name>
    <dbReference type="NCBI Taxonomy" id="661"/>
    <lineage>
        <taxon>Bacteria</taxon>
        <taxon>Pseudomonadati</taxon>
        <taxon>Pseudomonadota</taxon>
        <taxon>Gammaproteobacteria</taxon>
        <taxon>Vibrionales</taxon>
        <taxon>Vibrionaceae</taxon>
        <taxon>Photobacterium</taxon>
    </lineage>
</organism>
<accession>A0ABX5H0A1</accession>
<reference evidence="1 2" key="1">
    <citation type="submission" date="2018-01" db="EMBL/GenBank/DDBJ databases">
        <title>Whole genome sequencing of Histamine producing bacteria.</title>
        <authorList>
            <person name="Butler K."/>
        </authorList>
    </citation>
    <scope>NUCLEOTIDE SEQUENCE [LARGE SCALE GENOMIC DNA]</scope>
    <source>
        <strain evidence="1 2">A6-1</strain>
    </source>
</reference>
<name>A0ABX5H0A1_PHOAN</name>
<evidence type="ECO:0000313" key="1">
    <source>
        <dbReference type="EMBL" id="PSX05907.1"/>
    </source>
</evidence>
<evidence type="ECO:0000313" key="2">
    <source>
        <dbReference type="Proteomes" id="UP000240989"/>
    </source>
</evidence>
<protein>
    <submittedName>
        <fullName evidence="1">Uncharacterized protein</fullName>
    </submittedName>
</protein>
<dbReference type="Proteomes" id="UP000240989">
    <property type="component" value="Unassembled WGS sequence"/>
</dbReference>
<comment type="caution">
    <text evidence="1">The sequence shown here is derived from an EMBL/GenBank/DDBJ whole genome shotgun (WGS) entry which is preliminary data.</text>
</comment>
<keyword evidence="2" id="KW-1185">Reference proteome</keyword>
<gene>
    <name evidence="1" type="ORF">C0W27_17750</name>
</gene>
<proteinExistence type="predicted"/>
<dbReference type="EMBL" id="PYOU01000018">
    <property type="protein sequence ID" value="PSX05907.1"/>
    <property type="molecule type" value="Genomic_DNA"/>
</dbReference>
<sequence length="68" mass="7624">MYAMRDPYGNVHKIGESAAGTRLRDGASKRAEKQVRALNRIDGPGYTSEIRKTLPDKDSARAYETRLI</sequence>